<dbReference type="InterPro" id="IPR002347">
    <property type="entry name" value="SDR_fam"/>
</dbReference>
<evidence type="ECO:0000313" key="4">
    <source>
        <dbReference type="Proteomes" id="UP000008703"/>
    </source>
</evidence>
<dbReference type="FunFam" id="3.40.50.720:FF:000084">
    <property type="entry name" value="Short-chain dehydrogenase reductase"/>
    <property type="match status" value="1"/>
</dbReference>
<dbReference type="Gene3D" id="3.40.50.720">
    <property type="entry name" value="NAD(P)-binding Rossmann-like Domain"/>
    <property type="match status" value="1"/>
</dbReference>
<gene>
    <name evidence="3" type="ORF">Strvi_4203</name>
</gene>
<dbReference type="KEGG" id="svl:Strvi_4203"/>
<protein>
    <submittedName>
        <fullName evidence="3">Short-chain dehydrogenase/reductase SDR</fullName>
    </submittedName>
</protein>
<keyword evidence="2" id="KW-0560">Oxidoreductase</keyword>
<dbReference type="AlphaFoldDB" id="G2NTW9"/>
<dbReference type="GO" id="GO:0016616">
    <property type="term" value="F:oxidoreductase activity, acting on the CH-OH group of donors, NAD or NADP as acceptor"/>
    <property type="evidence" value="ECO:0007669"/>
    <property type="project" value="TreeGrafter"/>
</dbReference>
<comment type="similarity">
    <text evidence="1">Belongs to the short-chain dehydrogenases/reductases (SDR) family.</text>
</comment>
<dbReference type="Proteomes" id="UP000008703">
    <property type="component" value="Chromosome"/>
</dbReference>
<dbReference type="eggNOG" id="COG1028">
    <property type="taxonomic scope" value="Bacteria"/>
</dbReference>
<dbReference type="InterPro" id="IPR020904">
    <property type="entry name" value="Sc_DH/Rdtase_CS"/>
</dbReference>
<dbReference type="Pfam" id="PF13561">
    <property type="entry name" value="adh_short_C2"/>
    <property type="match status" value="1"/>
</dbReference>
<evidence type="ECO:0000256" key="2">
    <source>
        <dbReference type="ARBA" id="ARBA00023002"/>
    </source>
</evidence>
<proteinExistence type="inferred from homology"/>
<dbReference type="PANTHER" id="PTHR42760">
    <property type="entry name" value="SHORT-CHAIN DEHYDROGENASES/REDUCTASES FAMILY MEMBER"/>
    <property type="match status" value="1"/>
</dbReference>
<keyword evidence="4" id="KW-1185">Reference proteome</keyword>
<dbReference type="PRINTS" id="PR00081">
    <property type="entry name" value="GDHRDH"/>
</dbReference>
<dbReference type="SUPFAM" id="SSF51735">
    <property type="entry name" value="NAD(P)-binding Rossmann-fold domains"/>
    <property type="match status" value="1"/>
</dbReference>
<organism evidence="3 4">
    <name type="scientific">Streptomyces violaceusniger (strain Tu 4113)</name>
    <dbReference type="NCBI Taxonomy" id="653045"/>
    <lineage>
        <taxon>Bacteria</taxon>
        <taxon>Bacillati</taxon>
        <taxon>Actinomycetota</taxon>
        <taxon>Actinomycetes</taxon>
        <taxon>Kitasatosporales</taxon>
        <taxon>Streptomycetaceae</taxon>
        <taxon>Streptomyces</taxon>
        <taxon>Streptomyces violaceusniger group</taxon>
    </lineage>
</organism>
<evidence type="ECO:0000313" key="3">
    <source>
        <dbReference type="EMBL" id="AEM83858.1"/>
    </source>
</evidence>
<dbReference type="HOGENOM" id="CLU_010194_1_2_11"/>
<dbReference type="PRINTS" id="PR00080">
    <property type="entry name" value="SDRFAMILY"/>
</dbReference>
<dbReference type="EMBL" id="CP002994">
    <property type="protein sequence ID" value="AEM83858.1"/>
    <property type="molecule type" value="Genomic_DNA"/>
</dbReference>
<sequence>MCVPERTALPTSPDDSLADRRALVTGGTKGAGAAIAARLRTAGATVLVTARSQPEDVPDDDFVGADLTTPEGAEHVARETKRRLGGTDILVHTLGGSAAPAGGFEAMSEEIWQQELNHNLLAAVRLDRALIPGMIERGRGAVVHVSSIQRRMPLWNGTLAYAAAKAALSTYSKGLANQVAPLGVRVNTVSPGFIQTSAADALIDRIAQQTGDRETALASLMDSLGGIPLGRPNRPEEVAELVAFLVSDRASAIVGAEHVIDGGTVPAL</sequence>
<evidence type="ECO:0000256" key="1">
    <source>
        <dbReference type="ARBA" id="ARBA00006484"/>
    </source>
</evidence>
<dbReference type="PANTHER" id="PTHR42760:SF133">
    <property type="entry name" value="3-OXOACYL-[ACYL-CARRIER-PROTEIN] REDUCTASE"/>
    <property type="match status" value="1"/>
</dbReference>
<accession>G2NTW9</accession>
<name>G2NTW9_STRV4</name>
<reference evidence="3" key="1">
    <citation type="submission" date="2011-08" db="EMBL/GenBank/DDBJ databases">
        <title>Complete sequence of chromosome of Streptomyces violaceusniger Tu 4113.</title>
        <authorList>
            <consortium name="US DOE Joint Genome Institute"/>
            <person name="Lucas S."/>
            <person name="Han J."/>
            <person name="Lapidus A."/>
            <person name="Cheng J.-F."/>
            <person name="Goodwin L."/>
            <person name="Pitluck S."/>
            <person name="Peters L."/>
            <person name="Ivanova N."/>
            <person name="Daligault H."/>
            <person name="Detter J.C."/>
            <person name="Han C."/>
            <person name="Tapia R."/>
            <person name="Land M."/>
            <person name="Hauser L."/>
            <person name="Kyrpides N."/>
            <person name="Ivanova N."/>
            <person name="Pagani I."/>
            <person name="Hagen A."/>
            <person name="Katz L."/>
            <person name="Fiedler H.-P."/>
            <person name="Keasling J."/>
            <person name="Fortman J."/>
            <person name="Woyke T."/>
        </authorList>
    </citation>
    <scope>NUCLEOTIDE SEQUENCE [LARGE SCALE GENOMIC DNA]</scope>
    <source>
        <strain evidence="3">Tu 4113</strain>
    </source>
</reference>
<dbReference type="NCBIfam" id="NF005095">
    <property type="entry name" value="PRK06523.1"/>
    <property type="match status" value="1"/>
</dbReference>
<dbReference type="PROSITE" id="PS00061">
    <property type="entry name" value="ADH_SHORT"/>
    <property type="match status" value="1"/>
</dbReference>
<dbReference type="InterPro" id="IPR036291">
    <property type="entry name" value="NAD(P)-bd_dom_sf"/>
</dbReference>